<keyword evidence="8" id="KW-1185">Reference proteome</keyword>
<comment type="cofactor">
    <cofactor evidence="1">
        <name>Ca(2+)</name>
        <dbReference type="ChEBI" id="CHEBI:29108"/>
    </cofactor>
</comment>
<dbReference type="InterPro" id="IPR034033">
    <property type="entry name" value="Serralysin-like"/>
</dbReference>
<dbReference type="InterPro" id="IPR024079">
    <property type="entry name" value="MetalloPept_cat_dom_sf"/>
</dbReference>
<evidence type="ECO:0000256" key="1">
    <source>
        <dbReference type="ARBA" id="ARBA00001913"/>
    </source>
</evidence>
<evidence type="ECO:0000259" key="6">
    <source>
        <dbReference type="SMART" id="SM00235"/>
    </source>
</evidence>
<dbReference type="PRINTS" id="PR00313">
    <property type="entry name" value="CABNDNGRPT"/>
</dbReference>
<dbReference type="EMBL" id="CP081294">
    <property type="protein sequence ID" value="QZD96187.1"/>
    <property type="molecule type" value="Genomic_DNA"/>
</dbReference>
<dbReference type="Pfam" id="PF08548">
    <property type="entry name" value="Peptidase_M10_C"/>
    <property type="match status" value="1"/>
</dbReference>
<dbReference type="Proteomes" id="UP000824321">
    <property type="component" value="Chromosome"/>
</dbReference>
<dbReference type="InterPro" id="IPR050557">
    <property type="entry name" value="RTX_toxin/Mannuronan_C5-epim"/>
</dbReference>
<dbReference type="InterPro" id="IPR013858">
    <property type="entry name" value="Peptidase_M10B_C"/>
</dbReference>
<evidence type="ECO:0000256" key="4">
    <source>
        <dbReference type="ARBA" id="ARBA00022525"/>
    </source>
</evidence>
<dbReference type="InterPro" id="IPR007280">
    <property type="entry name" value="Peptidase_C_arc/bac"/>
</dbReference>
<evidence type="ECO:0000313" key="8">
    <source>
        <dbReference type="Proteomes" id="UP000824321"/>
    </source>
</evidence>
<protein>
    <submittedName>
        <fullName evidence="7">M10 family metallopeptidase C-terminal domain-containing protein</fullName>
    </submittedName>
</protein>
<dbReference type="InterPro" id="IPR011049">
    <property type="entry name" value="Serralysin-like_metalloprot_C"/>
</dbReference>
<sequence>MNYLTRAAEFDFADYADIGFRGLLLEQSPVVAQWPAMDAPQHNQGCSCAACCADKSDNANGGTVMAGGVDIPGDSTTTATIAVGDSLVDELETVGDTDWFKITLSAGESVLISLEGSGITPVSDTYLRLYDANGNLVAENDDGGSGLNSLLRFTANNPGTYYIEVDSYANNKTGEYTLSVEEAQPLEVFTVDQIADQLTAGYWGGTERSFDVGADGSLTVDFSALTAAEQDLVAEALALWTDVTGIQFVSVSSNAEITFQNTEDGAYSQSSRSGSQITSSIVNVGTDWVNTYGTTLDSYTFSTYIHEIGHALGLGHGGNYNGGASYANDALYLNDSIATTVMSYFTQTENTYFAQQGFSFAETTTPMIADVVAITNLYGFATSTRLGNTTYGFNSTSDRAIHDATQFANTSYTIVDSGGTDTLDYSGFTADQLINLNPEMFMNIGGLTGNVTIGRGSVIENAIGGSGADIIMGNGAVNFLFGNAGDDVIDGAGFADVLEGGDGNDVLLGGAGSDTMRGGNDNDTLDGSFGWDNLFGGAGNDNLSGGNGIDKLFGDGGDDTLDGGIGNDLLRGGGGKDTILGGDGNDVIKGEWANDTLRGGDGDDLILGGVGLDTIWGDNGADEIWGQAGQDTINGGGGDDTIYGGNDADTIRGESGNDTIDGGAGDDWIYGGTGNDILTGGLGDDVFVLSVFGADNVDTITDFSAGDKFGLDREQLFGTIEEEGLLSASAFRYGTTAQDADDRILYQWSTGKIFYDQDGVGGSDAVLVGQVAPQTALSAASFIAFGEALPPPFFAPEPKDDLSANSDMLLV</sequence>
<dbReference type="InterPro" id="IPR001343">
    <property type="entry name" value="Hemolysn_Ca-bd"/>
</dbReference>
<organism evidence="7 8">
    <name type="scientific">Qipengyuania gelatinilytica</name>
    <dbReference type="NCBI Taxonomy" id="2867231"/>
    <lineage>
        <taxon>Bacteria</taxon>
        <taxon>Pseudomonadati</taxon>
        <taxon>Pseudomonadota</taxon>
        <taxon>Alphaproteobacteria</taxon>
        <taxon>Sphingomonadales</taxon>
        <taxon>Erythrobacteraceae</taxon>
        <taxon>Qipengyuania</taxon>
    </lineage>
</organism>
<feature type="domain" description="Peptidase metallopeptidase" evidence="6">
    <location>
        <begin position="206"/>
        <end position="347"/>
    </location>
</feature>
<dbReference type="PANTHER" id="PTHR38340:SF1">
    <property type="entry name" value="S-LAYER PROTEIN"/>
    <property type="match status" value="1"/>
</dbReference>
<evidence type="ECO:0000256" key="2">
    <source>
        <dbReference type="ARBA" id="ARBA00004613"/>
    </source>
</evidence>
<gene>
    <name evidence="7" type="ORF">K3136_05715</name>
</gene>
<evidence type="ECO:0000256" key="5">
    <source>
        <dbReference type="ARBA" id="ARBA00022737"/>
    </source>
</evidence>
<dbReference type="SMART" id="SM00235">
    <property type="entry name" value="ZnMc"/>
    <property type="match status" value="1"/>
</dbReference>
<dbReference type="SUPFAM" id="SSF55486">
    <property type="entry name" value="Metalloproteases ('zincins'), catalytic domain"/>
    <property type="match status" value="1"/>
</dbReference>
<proteinExistence type="inferred from homology"/>
<reference evidence="7 8" key="1">
    <citation type="submission" date="2021-08" db="EMBL/GenBank/DDBJ databases">
        <title>Comparative Genomics Analysis of the Genus Qipengyuania Reveals Extensive Genetic Diversity and Metabolic Versatility, Including the Description of Fifteen Novel Species.</title>
        <authorList>
            <person name="Liu Y."/>
        </authorList>
    </citation>
    <scope>NUCLEOTIDE SEQUENCE [LARGE SCALE GENOMIC DNA]</scope>
    <source>
        <strain evidence="7 8">1NDH1</strain>
    </source>
</reference>
<dbReference type="Pfam" id="PF13583">
    <property type="entry name" value="Reprolysin_4"/>
    <property type="match status" value="1"/>
</dbReference>
<keyword evidence="4" id="KW-0964">Secreted</keyword>
<comment type="similarity">
    <text evidence="3">Belongs to the peptidase M10B family.</text>
</comment>
<dbReference type="InterPro" id="IPR006026">
    <property type="entry name" value="Peptidase_Metallo"/>
</dbReference>
<accession>A0ABX9A8S5</accession>
<dbReference type="CDD" id="cd04277">
    <property type="entry name" value="ZnMc_serralysin_like"/>
    <property type="match status" value="1"/>
</dbReference>
<dbReference type="Gene3D" id="2.60.120.380">
    <property type="match status" value="1"/>
</dbReference>
<dbReference type="Pfam" id="PF04151">
    <property type="entry name" value="PPC"/>
    <property type="match status" value="1"/>
</dbReference>
<dbReference type="Gene3D" id="2.150.10.10">
    <property type="entry name" value="Serralysin-like metalloprotease, C-terminal"/>
    <property type="match status" value="3"/>
</dbReference>
<dbReference type="SUPFAM" id="SSF89260">
    <property type="entry name" value="Collagen-binding domain"/>
    <property type="match status" value="1"/>
</dbReference>
<dbReference type="RefSeq" id="WP_221431911.1">
    <property type="nucleotide sequence ID" value="NZ_CP081294.1"/>
</dbReference>
<dbReference type="PROSITE" id="PS00330">
    <property type="entry name" value="HEMOLYSIN_CALCIUM"/>
    <property type="match status" value="6"/>
</dbReference>
<evidence type="ECO:0000313" key="7">
    <source>
        <dbReference type="EMBL" id="QZD96187.1"/>
    </source>
</evidence>
<comment type="subcellular location">
    <subcellularLocation>
        <location evidence="2">Secreted</location>
    </subcellularLocation>
</comment>
<dbReference type="Pfam" id="PF00353">
    <property type="entry name" value="HemolysinCabind"/>
    <property type="match status" value="5"/>
</dbReference>
<dbReference type="SUPFAM" id="SSF51120">
    <property type="entry name" value="beta-Roll"/>
    <property type="match status" value="3"/>
</dbReference>
<name>A0ABX9A8S5_9SPHN</name>
<dbReference type="PANTHER" id="PTHR38340">
    <property type="entry name" value="S-LAYER PROTEIN"/>
    <property type="match status" value="1"/>
</dbReference>
<keyword evidence="5" id="KW-0677">Repeat</keyword>
<evidence type="ECO:0000256" key="3">
    <source>
        <dbReference type="ARBA" id="ARBA00009490"/>
    </source>
</evidence>
<dbReference type="InterPro" id="IPR018511">
    <property type="entry name" value="Hemolysin-typ_Ca-bd_CS"/>
</dbReference>
<dbReference type="Gene3D" id="3.40.390.10">
    <property type="entry name" value="Collagenase (Catalytic Domain)"/>
    <property type="match status" value="1"/>
</dbReference>